<dbReference type="GO" id="GO:0005886">
    <property type="term" value="C:plasma membrane"/>
    <property type="evidence" value="ECO:0007669"/>
    <property type="project" value="UniProtKB-UniRule"/>
</dbReference>
<keyword evidence="3 7" id="KW-1133">Transmembrane helix</keyword>
<comment type="similarity">
    <text evidence="7">Belongs to the transglycosylase MltG family.</text>
</comment>
<dbReference type="PANTHER" id="PTHR30518">
    <property type="entry name" value="ENDOLYTIC MUREIN TRANSGLYCOSYLASE"/>
    <property type="match status" value="1"/>
</dbReference>
<dbReference type="GO" id="GO:0009252">
    <property type="term" value="P:peptidoglycan biosynthetic process"/>
    <property type="evidence" value="ECO:0007669"/>
    <property type="project" value="UniProtKB-UniRule"/>
</dbReference>
<dbReference type="PANTHER" id="PTHR30518:SF2">
    <property type="entry name" value="ENDOLYTIC MUREIN TRANSGLYCOSYLASE"/>
    <property type="match status" value="1"/>
</dbReference>
<comment type="catalytic activity">
    <reaction evidence="7">
        <text>a peptidoglycan chain = a peptidoglycan chain with N-acetyl-1,6-anhydromuramyl-[peptide] at the reducing end + a peptidoglycan chain with N-acetylglucosamine at the non-reducing end.</text>
        <dbReference type="EC" id="4.2.2.29"/>
    </reaction>
</comment>
<feature type="site" description="Important for catalytic activity" evidence="7">
    <location>
        <position position="220"/>
    </location>
</feature>
<dbReference type="Gene3D" id="3.30.160.60">
    <property type="entry name" value="Classic Zinc Finger"/>
    <property type="match status" value="1"/>
</dbReference>
<name>A0A2S4HET4_9GAMM</name>
<dbReference type="InterPro" id="IPR003770">
    <property type="entry name" value="MLTG-like"/>
</dbReference>
<evidence type="ECO:0000256" key="3">
    <source>
        <dbReference type="ARBA" id="ARBA00022989"/>
    </source>
</evidence>
<evidence type="ECO:0000256" key="2">
    <source>
        <dbReference type="ARBA" id="ARBA00022692"/>
    </source>
</evidence>
<evidence type="ECO:0000256" key="5">
    <source>
        <dbReference type="ARBA" id="ARBA00023239"/>
    </source>
</evidence>
<proteinExistence type="inferred from homology"/>
<evidence type="ECO:0000256" key="6">
    <source>
        <dbReference type="ARBA" id="ARBA00023316"/>
    </source>
</evidence>
<reference evidence="8 9" key="1">
    <citation type="submission" date="2018-01" db="EMBL/GenBank/DDBJ databases">
        <authorList>
            <person name="Yu X.-D."/>
        </authorList>
    </citation>
    <scope>NUCLEOTIDE SEQUENCE [LARGE SCALE GENOMIC DNA]</scope>
    <source>
        <strain evidence="8 9">ZX-21</strain>
    </source>
</reference>
<dbReference type="Gene3D" id="3.30.1490.480">
    <property type="entry name" value="Endolytic murein transglycosylase"/>
    <property type="match status" value="1"/>
</dbReference>
<dbReference type="GO" id="GO:0008932">
    <property type="term" value="F:lytic endotransglycosylase activity"/>
    <property type="evidence" value="ECO:0007669"/>
    <property type="project" value="UniProtKB-UniRule"/>
</dbReference>
<organism evidence="8 9">
    <name type="scientific">Zhongshania marina</name>
    <dbReference type="NCBI Taxonomy" id="2304603"/>
    <lineage>
        <taxon>Bacteria</taxon>
        <taxon>Pseudomonadati</taxon>
        <taxon>Pseudomonadota</taxon>
        <taxon>Gammaproteobacteria</taxon>
        <taxon>Cellvibrionales</taxon>
        <taxon>Spongiibacteraceae</taxon>
        <taxon>Zhongshania</taxon>
    </lineage>
</organism>
<keyword evidence="6 7" id="KW-0961">Cell wall biogenesis/degradation</keyword>
<protein>
    <recommendedName>
        <fullName evidence="7">Endolytic murein transglycosylase</fullName>
        <ecNumber evidence="7">4.2.2.29</ecNumber>
    </recommendedName>
    <alternativeName>
        <fullName evidence="7">Peptidoglycan lytic transglycosylase</fullName>
    </alternativeName>
    <alternativeName>
        <fullName evidence="7">Peptidoglycan polymerization terminase</fullName>
    </alternativeName>
</protein>
<accession>A0A2S4HET4</accession>
<comment type="function">
    <text evidence="7">Functions as a peptidoglycan terminase that cleaves nascent peptidoglycan strands endolytically to terminate their elongation.</text>
</comment>
<comment type="caution">
    <text evidence="8">The sequence shown here is derived from an EMBL/GenBank/DDBJ whole genome shotgun (WGS) entry which is preliminary data.</text>
</comment>
<keyword evidence="2 7" id="KW-0812">Transmembrane</keyword>
<evidence type="ECO:0000256" key="1">
    <source>
        <dbReference type="ARBA" id="ARBA00022475"/>
    </source>
</evidence>
<evidence type="ECO:0000256" key="4">
    <source>
        <dbReference type="ARBA" id="ARBA00023136"/>
    </source>
</evidence>
<dbReference type="Pfam" id="PF02618">
    <property type="entry name" value="YceG"/>
    <property type="match status" value="1"/>
</dbReference>
<sequence length="351" mass="39244">MFKLFKAALAVIFPLILTMLAAAWYLNTNLNKELPLADASEVFVLAPGTGYSAMINQLHQRDWISNPQLLKLYGRINPAVAEIKAGEYRFEQGISLGESLAMMRAGDVVRHQLTLLEGWTVAQVFIHLNNQSLLKQQELINDESIWELLGIAEPLSPKPEGLFFPDTYDYHLGDEPSAILLRAYKRLERVLNDEWQARDANLPYKSAYEALIMASIIEKETGVPEERAEIAGVFVRRLRLGMRLQTDPTVIYGLGTSFDGNLRGSHLRDDGNIYNTYRQVGLPPTPIALAGREAIHAALHPAEGDAIFFVAKGDGTHAFSATLKEHEAAVRHYQLNRRKANYRSAPPAPEK</sequence>
<keyword evidence="4 7" id="KW-0472">Membrane</keyword>
<evidence type="ECO:0000313" key="9">
    <source>
        <dbReference type="Proteomes" id="UP000237222"/>
    </source>
</evidence>
<keyword evidence="1 7" id="KW-1003">Cell membrane</keyword>
<dbReference type="GO" id="GO:0071555">
    <property type="term" value="P:cell wall organization"/>
    <property type="evidence" value="ECO:0007669"/>
    <property type="project" value="UniProtKB-KW"/>
</dbReference>
<keyword evidence="7" id="KW-0997">Cell inner membrane</keyword>
<dbReference type="NCBIfam" id="TIGR00247">
    <property type="entry name" value="endolytic transglycosylase MltG"/>
    <property type="match status" value="1"/>
</dbReference>
<gene>
    <name evidence="7" type="primary">mltG</name>
    <name evidence="8" type="ORF">C0068_11830</name>
</gene>
<dbReference type="Proteomes" id="UP000237222">
    <property type="component" value="Unassembled WGS sequence"/>
</dbReference>
<dbReference type="CDD" id="cd08010">
    <property type="entry name" value="MltG_like"/>
    <property type="match status" value="1"/>
</dbReference>
<dbReference type="OrthoDB" id="9814591at2"/>
<evidence type="ECO:0000313" key="8">
    <source>
        <dbReference type="EMBL" id="POP52503.1"/>
    </source>
</evidence>
<dbReference type="EC" id="4.2.2.29" evidence="7"/>
<dbReference type="EMBL" id="PQGG01000028">
    <property type="protein sequence ID" value="POP52503.1"/>
    <property type="molecule type" value="Genomic_DNA"/>
</dbReference>
<evidence type="ECO:0000256" key="7">
    <source>
        <dbReference type="HAMAP-Rule" id="MF_02065"/>
    </source>
</evidence>
<keyword evidence="5 7" id="KW-0456">Lyase</keyword>
<dbReference type="RefSeq" id="WP_103684685.1">
    <property type="nucleotide sequence ID" value="NZ_PQGG01000028.1"/>
</dbReference>
<dbReference type="HAMAP" id="MF_02065">
    <property type="entry name" value="MltG"/>
    <property type="match status" value="1"/>
</dbReference>
<dbReference type="AlphaFoldDB" id="A0A2S4HET4"/>